<protein>
    <submittedName>
        <fullName evidence="2">Uncharacterized protein</fullName>
    </submittedName>
</protein>
<evidence type="ECO:0000313" key="2">
    <source>
        <dbReference type="EMBL" id="GAA2671191.1"/>
    </source>
</evidence>
<name>A0ABN3S932_9ACTN</name>
<gene>
    <name evidence="2" type="ORF">GCM10010412_050640</name>
</gene>
<comment type="caution">
    <text evidence="2">The sequence shown here is derived from an EMBL/GenBank/DDBJ whole genome shotgun (WGS) entry which is preliminary data.</text>
</comment>
<evidence type="ECO:0000313" key="3">
    <source>
        <dbReference type="Proteomes" id="UP001501666"/>
    </source>
</evidence>
<dbReference type="EMBL" id="BAAATE010000013">
    <property type="protein sequence ID" value="GAA2671191.1"/>
    <property type="molecule type" value="Genomic_DNA"/>
</dbReference>
<proteinExistence type="predicted"/>
<evidence type="ECO:0000256" key="1">
    <source>
        <dbReference type="SAM" id="MobiDB-lite"/>
    </source>
</evidence>
<keyword evidence="3" id="KW-1185">Reference proteome</keyword>
<sequence>MRFVSGGLEGEVVRVAYNPEERVDVITCFFLASRCTAALAAHGHGVGAGLGSVRGRGAPGSRRGHAVRGLE</sequence>
<dbReference type="Proteomes" id="UP001501666">
    <property type="component" value="Unassembled WGS sequence"/>
</dbReference>
<feature type="compositionally biased region" description="Basic residues" evidence="1">
    <location>
        <begin position="62"/>
        <end position="71"/>
    </location>
</feature>
<feature type="region of interest" description="Disordered" evidence="1">
    <location>
        <begin position="51"/>
        <end position="71"/>
    </location>
</feature>
<reference evidence="2 3" key="1">
    <citation type="journal article" date="2019" name="Int. J. Syst. Evol. Microbiol.">
        <title>The Global Catalogue of Microorganisms (GCM) 10K type strain sequencing project: providing services to taxonomists for standard genome sequencing and annotation.</title>
        <authorList>
            <consortium name="The Broad Institute Genomics Platform"/>
            <consortium name="The Broad Institute Genome Sequencing Center for Infectious Disease"/>
            <person name="Wu L."/>
            <person name="Ma J."/>
        </authorList>
    </citation>
    <scope>NUCLEOTIDE SEQUENCE [LARGE SCALE GENOMIC DNA]</scope>
    <source>
        <strain evidence="2 3">JCM 6835</strain>
    </source>
</reference>
<organism evidence="2 3">
    <name type="scientific">Nonomuraea recticatena</name>
    <dbReference type="NCBI Taxonomy" id="46178"/>
    <lineage>
        <taxon>Bacteria</taxon>
        <taxon>Bacillati</taxon>
        <taxon>Actinomycetota</taxon>
        <taxon>Actinomycetes</taxon>
        <taxon>Streptosporangiales</taxon>
        <taxon>Streptosporangiaceae</taxon>
        <taxon>Nonomuraea</taxon>
    </lineage>
</organism>
<accession>A0ABN3S932</accession>